<evidence type="ECO:0000256" key="1">
    <source>
        <dbReference type="ARBA" id="ARBA00008348"/>
    </source>
</evidence>
<dbReference type="EC" id="5.4.99.-" evidence="4"/>
<dbReference type="GO" id="GO:0120159">
    <property type="term" value="F:rRNA pseudouridine synthase activity"/>
    <property type="evidence" value="ECO:0007669"/>
    <property type="project" value="UniProtKB-ARBA"/>
</dbReference>
<dbReference type="InterPro" id="IPR018496">
    <property type="entry name" value="PsdUridine_synth_RsuA/RluB_CS"/>
</dbReference>
<feature type="domain" description="RNA-binding S4" evidence="5">
    <location>
        <begin position="3"/>
        <end position="67"/>
    </location>
</feature>
<reference evidence="6" key="1">
    <citation type="submission" date="2014-11" db="EMBL/GenBank/DDBJ databases">
        <authorList>
            <person name="Malar M.C."/>
            <person name="Sen D."/>
            <person name="Tripathy S."/>
        </authorList>
    </citation>
    <scope>NUCLEOTIDE SEQUENCE</scope>
    <source>
        <strain evidence="6">BDU141951</strain>
    </source>
</reference>
<dbReference type="CDD" id="cd02870">
    <property type="entry name" value="PseudoU_synth_RsuA_like"/>
    <property type="match status" value="1"/>
</dbReference>
<evidence type="ECO:0000259" key="5">
    <source>
        <dbReference type="SMART" id="SM00363"/>
    </source>
</evidence>
<organism evidence="6">
    <name type="scientific">Lyngbya confervoides BDU141951</name>
    <dbReference type="NCBI Taxonomy" id="1574623"/>
    <lineage>
        <taxon>Bacteria</taxon>
        <taxon>Bacillati</taxon>
        <taxon>Cyanobacteriota</taxon>
        <taxon>Cyanophyceae</taxon>
        <taxon>Oscillatoriophycideae</taxon>
        <taxon>Oscillatoriales</taxon>
        <taxon>Microcoleaceae</taxon>
        <taxon>Lyngbya</taxon>
    </lineage>
</organism>
<dbReference type="NCBIfam" id="TIGR00093">
    <property type="entry name" value="pseudouridine synthase"/>
    <property type="match status" value="1"/>
</dbReference>
<dbReference type="PANTHER" id="PTHR47683">
    <property type="entry name" value="PSEUDOURIDINE SYNTHASE FAMILY PROTEIN-RELATED"/>
    <property type="match status" value="1"/>
</dbReference>
<keyword evidence="2 4" id="KW-0413">Isomerase</keyword>
<name>A0A0C1Y817_9CYAN</name>
<reference evidence="6" key="3">
    <citation type="submission" date="2020-02" db="EMBL/GenBank/DDBJ databases">
        <authorList>
            <person name="Sarangi A.N."/>
            <person name="Ghosh S."/>
            <person name="Mukherjee M."/>
            <person name="Tripathy S."/>
        </authorList>
    </citation>
    <scope>NUCLEOTIDE SEQUENCE</scope>
    <source>
        <strain evidence="6">BDU141951</strain>
    </source>
</reference>
<dbReference type="SUPFAM" id="SSF55174">
    <property type="entry name" value="Alpha-L RNA-binding motif"/>
    <property type="match status" value="1"/>
</dbReference>
<sequence>MEERLQKILSQWGVASRRGAESLIQAGRVSVNGAIAELGQKADPQRDRIQLDGRELTNRDRPPAYYGLLNKPLRTMSTCHDPQGRRTVIDFLPPSLQHDSGIHPVGRLDYNSTGAILLTNDGDLTYQLTHPRHHIAKTYRVIVRGQPSPDIIKRWQQGVRLDDYQTTPADVRILSSSKSSGQTELEVVLWEGRNRQIRRTAELLGHPVKQLHRLSIGPLQVGNLKFGQIRLLASHELKQLQGIVMNTADVRNVTE</sequence>
<dbReference type="InterPro" id="IPR006145">
    <property type="entry name" value="PsdUridine_synth_RsuA/RluA"/>
</dbReference>
<dbReference type="Gene3D" id="3.30.70.1560">
    <property type="entry name" value="Alpha-L RNA-binding motif"/>
    <property type="match status" value="1"/>
</dbReference>
<dbReference type="Pfam" id="PF01479">
    <property type="entry name" value="S4"/>
    <property type="match status" value="1"/>
</dbReference>
<protein>
    <recommendedName>
        <fullName evidence="4">Pseudouridine synthase</fullName>
        <ecNumber evidence="4">5.4.99.-</ecNumber>
    </recommendedName>
</protein>
<dbReference type="GO" id="GO:0003723">
    <property type="term" value="F:RNA binding"/>
    <property type="evidence" value="ECO:0007669"/>
    <property type="project" value="UniProtKB-KW"/>
</dbReference>
<dbReference type="InterPro" id="IPR020094">
    <property type="entry name" value="TruA/RsuA/RluB/E/F_N"/>
</dbReference>
<dbReference type="InterPro" id="IPR042092">
    <property type="entry name" value="PsdUridine_s_RsuA/RluB/E/F_cat"/>
</dbReference>
<evidence type="ECO:0000256" key="3">
    <source>
        <dbReference type="PROSITE-ProRule" id="PRU00182"/>
    </source>
</evidence>
<dbReference type="FunFam" id="3.10.290.10:FF:000003">
    <property type="entry name" value="Pseudouridine synthase"/>
    <property type="match status" value="1"/>
</dbReference>
<dbReference type="SMART" id="SM00363">
    <property type="entry name" value="S4"/>
    <property type="match status" value="1"/>
</dbReference>
<accession>A0A0C1Y817</accession>
<dbReference type="InterPro" id="IPR002942">
    <property type="entry name" value="S4_RNA-bd"/>
</dbReference>
<dbReference type="PROSITE" id="PS01149">
    <property type="entry name" value="PSI_RSU"/>
    <property type="match status" value="1"/>
</dbReference>
<dbReference type="EMBL" id="JTHE02000003">
    <property type="protein sequence ID" value="NEV68583.1"/>
    <property type="molecule type" value="Genomic_DNA"/>
</dbReference>
<evidence type="ECO:0000313" key="6">
    <source>
        <dbReference type="EMBL" id="NEV68583.1"/>
    </source>
</evidence>
<reference evidence="6" key="2">
    <citation type="journal article" date="2015" name="Genome Announc.">
        <title>Draft Genome Sequence of Filamentous Marine Cyanobacterium Lyngbya confervoides Strain BDU141951.</title>
        <authorList>
            <person name="Chandrababunaidu M.M."/>
            <person name="Sen D."/>
            <person name="Tripathy S."/>
        </authorList>
    </citation>
    <scope>NUCLEOTIDE SEQUENCE</scope>
    <source>
        <strain evidence="6">BDU141951</strain>
    </source>
</reference>
<dbReference type="InterPro" id="IPR020103">
    <property type="entry name" value="PsdUridine_synth_cat_dom_sf"/>
</dbReference>
<dbReference type="InterPro" id="IPR050343">
    <property type="entry name" value="RsuA_PseudoU_synthase"/>
</dbReference>
<dbReference type="CDD" id="cd00165">
    <property type="entry name" value="S4"/>
    <property type="match status" value="1"/>
</dbReference>
<dbReference type="Gene3D" id="3.10.290.10">
    <property type="entry name" value="RNA-binding S4 domain"/>
    <property type="match status" value="1"/>
</dbReference>
<dbReference type="InterPro" id="IPR000748">
    <property type="entry name" value="PsdUridine_synth_RsuA/RluB/E/F"/>
</dbReference>
<dbReference type="AlphaFoldDB" id="A0A0C1Y817"/>
<dbReference type="InterPro" id="IPR036986">
    <property type="entry name" value="S4_RNA-bd_sf"/>
</dbReference>
<dbReference type="Pfam" id="PF00849">
    <property type="entry name" value="PseudoU_synth_2"/>
    <property type="match status" value="1"/>
</dbReference>
<dbReference type="SUPFAM" id="SSF55120">
    <property type="entry name" value="Pseudouridine synthase"/>
    <property type="match status" value="1"/>
</dbReference>
<gene>
    <name evidence="6" type="ORF">QQ91_015835</name>
</gene>
<keyword evidence="3" id="KW-0694">RNA-binding</keyword>
<comment type="caution">
    <text evidence="6">The sequence shown here is derived from an EMBL/GenBank/DDBJ whole genome shotgun (WGS) entry which is preliminary data.</text>
</comment>
<proteinExistence type="inferred from homology"/>
<dbReference type="Gene3D" id="3.30.70.580">
    <property type="entry name" value="Pseudouridine synthase I, catalytic domain, N-terminal subdomain"/>
    <property type="match status" value="1"/>
</dbReference>
<evidence type="ECO:0000256" key="2">
    <source>
        <dbReference type="ARBA" id="ARBA00023235"/>
    </source>
</evidence>
<dbReference type="PANTHER" id="PTHR47683:SF2">
    <property type="entry name" value="RNA-BINDING S4 DOMAIN-CONTAINING PROTEIN"/>
    <property type="match status" value="1"/>
</dbReference>
<dbReference type="GO" id="GO:0000455">
    <property type="term" value="P:enzyme-directed rRNA pseudouridine synthesis"/>
    <property type="evidence" value="ECO:0007669"/>
    <property type="project" value="UniProtKB-ARBA"/>
</dbReference>
<comment type="similarity">
    <text evidence="1 4">Belongs to the pseudouridine synthase RsuA family.</text>
</comment>
<dbReference type="PROSITE" id="PS50889">
    <property type="entry name" value="S4"/>
    <property type="match status" value="1"/>
</dbReference>
<evidence type="ECO:0000256" key="4">
    <source>
        <dbReference type="RuleBase" id="RU003887"/>
    </source>
</evidence>